<dbReference type="AlphaFoldDB" id="A0A285K890"/>
<dbReference type="PANTHER" id="PTHR24421:SF10">
    <property type="entry name" value="NITRATE_NITRITE SENSOR PROTEIN NARQ"/>
    <property type="match status" value="1"/>
</dbReference>
<dbReference type="EMBL" id="OBDY01000034">
    <property type="protein sequence ID" value="SNY68789.1"/>
    <property type="molecule type" value="Genomic_DNA"/>
</dbReference>
<evidence type="ECO:0000256" key="8">
    <source>
        <dbReference type="ARBA" id="ARBA00023012"/>
    </source>
</evidence>
<keyword evidence="5" id="KW-0547">Nucleotide-binding</keyword>
<dbReference type="Gene3D" id="3.30.565.10">
    <property type="entry name" value="Histidine kinase-like ATPase, C-terminal domain"/>
    <property type="match status" value="1"/>
</dbReference>
<dbReference type="InterPro" id="IPR050482">
    <property type="entry name" value="Sensor_HK_TwoCompSys"/>
</dbReference>
<evidence type="ECO:0000256" key="9">
    <source>
        <dbReference type="SAM" id="MobiDB-lite"/>
    </source>
</evidence>
<protein>
    <recommendedName>
        <fullName evidence="2">histidine kinase</fullName>
        <ecNumber evidence="2">2.7.13.3</ecNumber>
    </recommendedName>
</protein>
<keyword evidence="7" id="KW-0067">ATP-binding</keyword>
<dbReference type="GO" id="GO:0005524">
    <property type="term" value="F:ATP binding"/>
    <property type="evidence" value="ECO:0007669"/>
    <property type="project" value="UniProtKB-KW"/>
</dbReference>
<evidence type="ECO:0000313" key="13">
    <source>
        <dbReference type="Proteomes" id="UP000219612"/>
    </source>
</evidence>
<evidence type="ECO:0000256" key="10">
    <source>
        <dbReference type="SAM" id="Phobius"/>
    </source>
</evidence>
<dbReference type="PANTHER" id="PTHR24421">
    <property type="entry name" value="NITRATE/NITRITE SENSOR PROTEIN NARX-RELATED"/>
    <property type="match status" value="1"/>
</dbReference>
<keyword evidence="10" id="KW-1133">Transmembrane helix</keyword>
<organism evidence="12 13">
    <name type="scientific">Paractinoplanes atraurantiacus</name>
    <dbReference type="NCBI Taxonomy" id="1036182"/>
    <lineage>
        <taxon>Bacteria</taxon>
        <taxon>Bacillati</taxon>
        <taxon>Actinomycetota</taxon>
        <taxon>Actinomycetes</taxon>
        <taxon>Micromonosporales</taxon>
        <taxon>Micromonosporaceae</taxon>
        <taxon>Paractinoplanes</taxon>
    </lineage>
</organism>
<dbReference type="SMART" id="SM00387">
    <property type="entry name" value="HATPase_c"/>
    <property type="match status" value="1"/>
</dbReference>
<keyword evidence="6 12" id="KW-0418">Kinase</keyword>
<reference evidence="12 13" key="1">
    <citation type="submission" date="2017-09" db="EMBL/GenBank/DDBJ databases">
        <authorList>
            <person name="Ehlers B."/>
            <person name="Leendertz F.H."/>
        </authorList>
    </citation>
    <scope>NUCLEOTIDE SEQUENCE [LARGE SCALE GENOMIC DNA]</scope>
    <source>
        <strain evidence="12 13">CGMCC 4.6857</strain>
    </source>
</reference>
<dbReference type="RefSeq" id="WP_101536250.1">
    <property type="nucleotide sequence ID" value="NZ_OBDY01000034.1"/>
</dbReference>
<feature type="region of interest" description="Disordered" evidence="9">
    <location>
        <begin position="350"/>
        <end position="388"/>
    </location>
</feature>
<dbReference type="EC" id="2.7.13.3" evidence="2"/>
<feature type="transmembrane region" description="Helical" evidence="10">
    <location>
        <begin position="99"/>
        <end position="115"/>
    </location>
</feature>
<evidence type="ECO:0000256" key="7">
    <source>
        <dbReference type="ARBA" id="ARBA00022840"/>
    </source>
</evidence>
<proteinExistence type="predicted"/>
<feature type="transmembrane region" description="Helical" evidence="10">
    <location>
        <begin position="34"/>
        <end position="54"/>
    </location>
</feature>
<dbReference type="GO" id="GO:0000155">
    <property type="term" value="F:phosphorelay sensor kinase activity"/>
    <property type="evidence" value="ECO:0007669"/>
    <property type="project" value="InterPro"/>
</dbReference>
<dbReference type="Gene3D" id="1.20.5.1930">
    <property type="match status" value="1"/>
</dbReference>
<keyword evidence="10" id="KW-0472">Membrane</keyword>
<evidence type="ECO:0000256" key="3">
    <source>
        <dbReference type="ARBA" id="ARBA00022553"/>
    </source>
</evidence>
<dbReference type="Pfam" id="PF07730">
    <property type="entry name" value="HisKA_3"/>
    <property type="match status" value="1"/>
</dbReference>
<dbReference type="Pfam" id="PF02518">
    <property type="entry name" value="HATPase_c"/>
    <property type="match status" value="1"/>
</dbReference>
<dbReference type="OrthoDB" id="227596at2"/>
<name>A0A285K890_9ACTN</name>
<dbReference type="GO" id="GO:0016020">
    <property type="term" value="C:membrane"/>
    <property type="evidence" value="ECO:0007669"/>
    <property type="project" value="InterPro"/>
</dbReference>
<dbReference type="SUPFAM" id="SSF55874">
    <property type="entry name" value="ATPase domain of HSP90 chaperone/DNA topoisomerase II/histidine kinase"/>
    <property type="match status" value="1"/>
</dbReference>
<keyword evidence="10" id="KW-0812">Transmembrane</keyword>
<evidence type="ECO:0000256" key="5">
    <source>
        <dbReference type="ARBA" id="ARBA00022741"/>
    </source>
</evidence>
<keyword evidence="3" id="KW-0597">Phosphoprotein</keyword>
<feature type="transmembrane region" description="Helical" evidence="10">
    <location>
        <begin position="60"/>
        <end position="87"/>
    </location>
</feature>
<dbReference type="Proteomes" id="UP000219612">
    <property type="component" value="Unassembled WGS sequence"/>
</dbReference>
<evidence type="ECO:0000259" key="11">
    <source>
        <dbReference type="SMART" id="SM00387"/>
    </source>
</evidence>
<keyword evidence="4" id="KW-0808">Transferase</keyword>
<sequence length="388" mass="40651">MPPLQRLRTATVPVALLIVGLGTLPLFSRFAEVTWLTALLVIVAAGATALRRALPGPALIVVATATSAYLIAGFPYGPILLSFGVAVHAVGRRLPLRRALPWAVAALAIVLIHTFTGPPGLVGLAPGSAWVIVPFTLGAARRLVVEAQSRERAETERRIADAERLRLSQEVHDVVGHGLAAIQMQADIALHVRDTRPAQAHEALAAISAAADEALEELRATLAGAPTSPGLANAEDLCTRLRTAGVSVTLTVQGSPAALPPATDAAAYRILQESLTNVLKHAAQRQATVTIRHSPTAVDLRITNPAPPFPHIDGFGITGMRRRAEHLGGTLQATSTSPTTFTVHAALPHATTEPPAPPFRAARLVAPPDSPVRPSPATFGSSPRREAL</sequence>
<keyword evidence="8" id="KW-0902">Two-component regulatory system</keyword>
<evidence type="ECO:0000256" key="2">
    <source>
        <dbReference type="ARBA" id="ARBA00012438"/>
    </source>
</evidence>
<dbReference type="InterPro" id="IPR036890">
    <property type="entry name" value="HATPase_C_sf"/>
</dbReference>
<feature type="transmembrane region" description="Helical" evidence="10">
    <location>
        <begin position="6"/>
        <end position="27"/>
    </location>
</feature>
<dbReference type="GO" id="GO:0046983">
    <property type="term" value="F:protein dimerization activity"/>
    <property type="evidence" value="ECO:0007669"/>
    <property type="project" value="InterPro"/>
</dbReference>
<comment type="catalytic activity">
    <reaction evidence="1">
        <text>ATP + protein L-histidine = ADP + protein N-phospho-L-histidine.</text>
        <dbReference type="EC" id="2.7.13.3"/>
    </reaction>
</comment>
<dbReference type="InterPro" id="IPR003594">
    <property type="entry name" value="HATPase_dom"/>
</dbReference>
<evidence type="ECO:0000256" key="1">
    <source>
        <dbReference type="ARBA" id="ARBA00000085"/>
    </source>
</evidence>
<dbReference type="InterPro" id="IPR011712">
    <property type="entry name" value="Sig_transdc_His_kin_sub3_dim/P"/>
</dbReference>
<evidence type="ECO:0000256" key="6">
    <source>
        <dbReference type="ARBA" id="ARBA00022777"/>
    </source>
</evidence>
<dbReference type="CDD" id="cd16917">
    <property type="entry name" value="HATPase_UhpB-NarQ-NarX-like"/>
    <property type="match status" value="1"/>
</dbReference>
<keyword evidence="13" id="KW-1185">Reference proteome</keyword>
<gene>
    <name evidence="12" type="ORF">SAMN05421748_13419</name>
</gene>
<accession>A0A285K890</accession>
<evidence type="ECO:0000256" key="4">
    <source>
        <dbReference type="ARBA" id="ARBA00022679"/>
    </source>
</evidence>
<feature type="domain" description="Histidine kinase/HSP90-like ATPase" evidence="11">
    <location>
        <begin position="262"/>
        <end position="349"/>
    </location>
</feature>
<evidence type="ECO:0000313" key="12">
    <source>
        <dbReference type="EMBL" id="SNY68789.1"/>
    </source>
</evidence>